<comment type="similarity">
    <text evidence="5">Belongs to the pyruvate, phosphate/water dikinase regulatory protein family. PSRP subfamily.</text>
</comment>
<dbReference type="STRING" id="634436.SAMN05216361_1960"/>
<dbReference type="RefSeq" id="WP_073321683.1">
    <property type="nucleotide sequence ID" value="NZ_FQWD01000003.1"/>
</dbReference>
<keyword evidence="4 5" id="KW-0418">Kinase</keyword>
<protein>
    <recommendedName>
        <fullName evidence="5">Putative phosphoenolpyruvate synthase regulatory protein</fullName>
        <shortName evidence="5">PEP synthase regulatory protein</shortName>
        <shortName evidence="5">PSRP</shortName>
        <ecNumber evidence="5">2.7.11.33</ecNumber>
        <ecNumber evidence="5">2.7.4.28</ecNumber>
    </recommendedName>
    <alternativeName>
        <fullName evidence="5">Pyruvate, water dikinase regulatory protein</fullName>
    </alternativeName>
</protein>
<organism evidence="6 7">
    <name type="scientific">Marisediminitalea aggregata</name>
    <dbReference type="NCBI Taxonomy" id="634436"/>
    <lineage>
        <taxon>Bacteria</taxon>
        <taxon>Pseudomonadati</taxon>
        <taxon>Pseudomonadota</taxon>
        <taxon>Gammaproteobacteria</taxon>
        <taxon>Alteromonadales</taxon>
        <taxon>Alteromonadaceae</taxon>
        <taxon>Marisediminitalea</taxon>
    </lineage>
</organism>
<feature type="binding site" evidence="5">
    <location>
        <begin position="149"/>
        <end position="156"/>
    </location>
    <ligand>
        <name>ADP</name>
        <dbReference type="ChEBI" id="CHEBI:456216"/>
    </ligand>
</feature>
<dbReference type="Pfam" id="PF03618">
    <property type="entry name" value="Kinase-PPPase"/>
    <property type="match status" value="1"/>
</dbReference>
<evidence type="ECO:0000256" key="5">
    <source>
        <dbReference type="HAMAP-Rule" id="MF_01062"/>
    </source>
</evidence>
<evidence type="ECO:0000256" key="1">
    <source>
        <dbReference type="ARBA" id="ARBA00022527"/>
    </source>
</evidence>
<keyword evidence="3 5" id="KW-0547">Nucleotide-binding</keyword>
<comment type="catalytic activity">
    <reaction evidence="5">
        <text>[pyruvate, water dikinase]-phosphate + phosphate + H(+) = [pyruvate, water dikinase] + diphosphate</text>
        <dbReference type="Rhea" id="RHEA:48580"/>
        <dbReference type="Rhea" id="RHEA-COMP:11425"/>
        <dbReference type="Rhea" id="RHEA-COMP:11426"/>
        <dbReference type="ChEBI" id="CHEBI:15378"/>
        <dbReference type="ChEBI" id="CHEBI:33019"/>
        <dbReference type="ChEBI" id="CHEBI:43176"/>
        <dbReference type="ChEBI" id="CHEBI:43474"/>
        <dbReference type="ChEBI" id="CHEBI:68546"/>
        <dbReference type="EC" id="2.7.4.28"/>
    </reaction>
</comment>
<dbReference type="PANTHER" id="PTHR31756">
    <property type="entry name" value="PYRUVATE, PHOSPHATE DIKINASE REGULATORY PROTEIN 1, CHLOROPLASTIC"/>
    <property type="match status" value="1"/>
</dbReference>
<dbReference type="PANTHER" id="PTHR31756:SF3">
    <property type="entry name" value="PYRUVATE, PHOSPHATE DIKINASE REGULATORY PROTEIN 1, CHLOROPLASTIC"/>
    <property type="match status" value="1"/>
</dbReference>
<dbReference type="EC" id="2.7.11.33" evidence="5"/>
<dbReference type="EC" id="2.7.4.28" evidence="5"/>
<evidence type="ECO:0000256" key="4">
    <source>
        <dbReference type="ARBA" id="ARBA00022777"/>
    </source>
</evidence>
<evidence type="ECO:0000313" key="7">
    <source>
        <dbReference type="Proteomes" id="UP000184520"/>
    </source>
</evidence>
<sequence length="270" mass="31020">MRTAFYISDGTAITAEVFGHALLSLFPTEFNHKTIPFVETEEQAYGVIEKISESFQDSGERPLVFYTVVNTDIRRIISRSVGINYNFLDQFVAPLEKVIGVPSKPEKHRTHSIHEKTYDIRIEAVNYALANDDGSNLKDYHEADIILVGVSRSGKTPTSLYLALQYGIKAANYPFTEDDMGDMLKLPTVLRRFKQKLFGLTIEPARLHQIRSERRANSRYASLQQCRMELREVENLYRKEKIPFLNSTKYSIEEISAKILAETGLQRRKY</sequence>
<evidence type="ECO:0000256" key="2">
    <source>
        <dbReference type="ARBA" id="ARBA00022679"/>
    </source>
</evidence>
<keyword evidence="2 5" id="KW-0808">Transferase</keyword>
<keyword evidence="1 5" id="KW-0723">Serine/threonine-protein kinase</keyword>
<gene>
    <name evidence="6" type="ORF">SAMN05216361_1960</name>
</gene>
<dbReference type="AlphaFoldDB" id="A0A1M5J6E0"/>
<dbReference type="InterPro" id="IPR005177">
    <property type="entry name" value="Kinase-pyrophosphorylase"/>
</dbReference>
<dbReference type="GO" id="GO:0016776">
    <property type="term" value="F:phosphotransferase activity, phosphate group as acceptor"/>
    <property type="evidence" value="ECO:0007669"/>
    <property type="project" value="UniProtKB-UniRule"/>
</dbReference>
<dbReference type="EMBL" id="FQWD01000003">
    <property type="protein sequence ID" value="SHG36071.1"/>
    <property type="molecule type" value="Genomic_DNA"/>
</dbReference>
<dbReference type="GO" id="GO:0004674">
    <property type="term" value="F:protein serine/threonine kinase activity"/>
    <property type="evidence" value="ECO:0007669"/>
    <property type="project" value="UniProtKB-UniRule"/>
</dbReference>
<name>A0A1M5J6E0_9ALTE</name>
<dbReference type="HAMAP" id="MF_01062">
    <property type="entry name" value="PSRP"/>
    <property type="match status" value="1"/>
</dbReference>
<reference evidence="7" key="1">
    <citation type="submission" date="2016-11" db="EMBL/GenBank/DDBJ databases">
        <authorList>
            <person name="Varghese N."/>
            <person name="Submissions S."/>
        </authorList>
    </citation>
    <scope>NUCLEOTIDE SEQUENCE [LARGE SCALE GENOMIC DNA]</scope>
    <source>
        <strain evidence="7">CGMCC 1.8995</strain>
    </source>
</reference>
<dbReference type="InterPro" id="IPR026530">
    <property type="entry name" value="PSRP"/>
</dbReference>
<comment type="function">
    <text evidence="5">Bifunctional serine/threonine kinase and phosphorylase involved in the regulation of the phosphoenolpyruvate synthase (PEPS) by catalyzing its phosphorylation/dephosphorylation.</text>
</comment>
<evidence type="ECO:0000256" key="3">
    <source>
        <dbReference type="ARBA" id="ARBA00022741"/>
    </source>
</evidence>
<dbReference type="GO" id="GO:0043531">
    <property type="term" value="F:ADP binding"/>
    <property type="evidence" value="ECO:0007669"/>
    <property type="project" value="UniProtKB-UniRule"/>
</dbReference>
<keyword evidence="7" id="KW-1185">Reference proteome</keyword>
<dbReference type="Proteomes" id="UP000184520">
    <property type="component" value="Unassembled WGS sequence"/>
</dbReference>
<dbReference type="GO" id="GO:0005524">
    <property type="term" value="F:ATP binding"/>
    <property type="evidence" value="ECO:0007669"/>
    <property type="project" value="InterPro"/>
</dbReference>
<evidence type="ECO:0000313" key="6">
    <source>
        <dbReference type="EMBL" id="SHG36071.1"/>
    </source>
</evidence>
<dbReference type="NCBIfam" id="NF003742">
    <property type="entry name" value="PRK05339.1"/>
    <property type="match status" value="1"/>
</dbReference>
<dbReference type="OrthoDB" id="9782201at2"/>
<proteinExistence type="inferred from homology"/>
<comment type="catalytic activity">
    <reaction evidence="5">
        <text>[pyruvate, water dikinase] + ADP = [pyruvate, water dikinase]-phosphate + AMP + H(+)</text>
        <dbReference type="Rhea" id="RHEA:46020"/>
        <dbReference type="Rhea" id="RHEA-COMP:11425"/>
        <dbReference type="Rhea" id="RHEA-COMP:11426"/>
        <dbReference type="ChEBI" id="CHEBI:15378"/>
        <dbReference type="ChEBI" id="CHEBI:43176"/>
        <dbReference type="ChEBI" id="CHEBI:68546"/>
        <dbReference type="ChEBI" id="CHEBI:456215"/>
        <dbReference type="ChEBI" id="CHEBI:456216"/>
        <dbReference type="EC" id="2.7.11.33"/>
    </reaction>
</comment>
<accession>A0A1M5J6E0</accession>